<reference evidence="18" key="1">
    <citation type="submission" date="2021-12" db="EMBL/GenBank/DDBJ databases">
        <authorList>
            <person name="King R."/>
        </authorList>
    </citation>
    <scope>NUCLEOTIDE SEQUENCE</scope>
</reference>
<keyword evidence="11" id="KW-0472">Membrane</keyword>
<dbReference type="Proteomes" id="UP001152759">
    <property type="component" value="Chromosome 8"/>
</dbReference>
<gene>
    <name evidence="18" type="ORF">BEMITA_LOCUS12998</name>
</gene>
<dbReference type="KEGG" id="btab:109034952"/>
<dbReference type="PROSITE" id="PS51419">
    <property type="entry name" value="RAB"/>
    <property type="match status" value="1"/>
</dbReference>
<comment type="similarity">
    <text evidence="17">Belongs to the small GTPase superfamily. Arf family.</text>
</comment>
<feature type="binding site" evidence="15">
    <location>
        <begin position="129"/>
        <end position="132"/>
    </location>
    <ligand>
        <name>GTP</name>
        <dbReference type="ChEBI" id="CHEBI:37565"/>
    </ligand>
</feature>
<dbReference type="InterPro" id="IPR006689">
    <property type="entry name" value="Small_GTPase_ARF/SAR"/>
</dbReference>
<evidence type="ECO:0000256" key="9">
    <source>
        <dbReference type="ARBA" id="ARBA00022794"/>
    </source>
</evidence>
<sequence>MGLLDKLSSLFRLKKREVKVLVVGLNNSGKSTVLNHLKSDDDKITVEPTVGLNVEKFKHNNVGFTALDMSGQVRYREVWEHYYSDCEGIIFVIDSSDRLRLAVVQEELELLLQHPDTVGKRLPILFFANKMDARDALSSVKIASALNLHRIINKPWHICASNAVKGEGLDEGIEWLTQQICENIRKE</sequence>
<dbReference type="GO" id="GO:0005930">
    <property type="term" value="C:axoneme"/>
    <property type="evidence" value="ECO:0007669"/>
    <property type="project" value="UniProtKB-SubCell"/>
</dbReference>
<keyword evidence="8 15" id="KW-0547">Nucleotide-binding</keyword>
<dbReference type="GO" id="GO:0005525">
    <property type="term" value="F:GTP binding"/>
    <property type="evidence" value="ECO:0007669"/>
    <property type="project" value="UniProtKB-KW"/>
</dbReference>
<dbReference type="Pfam" id="PF00025">
    <property type="entry name" value="Arf"/>
    <property type="match status" value="1"/>
</dbReference>
<comment type="subcellular location">
    <subcellularLocation>
        <location evidence="3">Cell projection</location>
        <location evidence="3">Cilium membrane</location>
        <topology evidence="3">Peripheral membrane protein</topology>
        <orientation evidence="3">Cytoplasmic side</orientation>
    </subcellularLocation>
    <subcellularLocation>
        <location evidence="2">Cytoplasm</location>
        <location evidence="2">Cytoskeleton</location>
        <location evidence="2">Cilium axoneme</location>
    </subcellularLocation>
    <subcellularLocation>
        <location evidence="1">Cytoplasm</location>
        <location evidence="1">Cytoskeleton</location>
        <location evidence="1">Cilium basal body</location>
    </subcellularLocation>
</comment>
<dbReference type="SMART" id="SM00178">
    <property type="entry name" value="SAR"/>
    <property type="match status" value="1"/>
</dbReference>
<name>A0A9P0AMV8_BEMTA</name>
<dbReference type="InterPro" id="IPR005225">
    <property type="entry name" value="Small_GTP-bd"/>
</dbReference>
<keyword evidence="10 15" id="KW-0342">GTP-binding</keyword>
<organism evidence="18 19">
    <name type="scientific">Bemisia tabaci</name>
    <name type="common">Sweetpotato whitefly</name>
    <name type="synonym">Aleurodes tabaci</name>
    <dbReference type="NCBI Taxonomy" id="7038"/>
    <lineage>
        <taxon>Eukaryota</taxon>
        <taxon>Metazoa</taxon>
        <taxon>Ecdysozoa</taxon>
        <taxon>Arthropoda</taxon>
        <taxon>Hexapoda</taxon>
        <taxon>Insecta</taxon>
        <taxon>Pterygota</taxon>
        <taxon>Neoptera</taxon>
        <taxon>Paraneoptera</taxon>
        <taxon>Hemiptera</taxon>
        <taxon>Sternorrhyncha</taxon>
        <taxon>Aleyrodoidea</taxon>
        <taxon>Aleyrodidae</taxon>
        <taxon>Aleyrodinae</taxon>
        <taxon>Bemisia</taxon>
    </lineage>
</organism>
<dbReference type="GO" id="GO:0003924">
    <property type="term" value="F:GTPase activity"/>
    <property type="evidence" value="ECO:0007669"/>
    <property type="project" value="InterPro"/>
</dbReference>
<evidence type="ECO:0000256" key="4">
    <source>
        <dbReference type="ARBA" id="ARBA00019766"/>
    </source>
</evidence>
<evidence type="ECO:0000256" key="5">
    <source>
        <dbReference type="ARBA" id="ARBA00022475"/>
    </source>
</evidence>
<keyword evidence="13" id="KW-0966">Cell projection</keyword>
<accession>A0A9P0AMV8</accession>
<keyword evidence="7" id="KW-0519">Myristate</keyword>
<evidence type="ECO:0000256" key="14">
    <source>
        <dbReference type="ARBA" id="ARBA00023288"/>
    </source>
</evidence>
<evidence type="ECO:0000256" key="1">
    <source>
        <dbReference type="ARBA" id="ARBA00004120"/>
    </source>
</evidence>
<feature type="binding site" evidence="16">
    <location>
        <position position="49"/>
    </location>
    <ligand>
        <name>Mg(2+)</name>
        <dbReference type="ChEBI" id="CHEBI:18420"/>
    </ligand>
</feature>
<keyword evidence="16" id="KW-0479">Metal-binding</keyword>
<dbReference type="FunFam" id="3.40.50.300:FF:000457">
    <property type="entry name" value="ADP-ribosylation factor-like protein 6"/>
    <property type="match status" value="1"/>
</dbReference>
<evidence type="ECO:0000256" key="16">
    <source>
        <dbReference type="PIRSR" id="PIRSR606689-2"/>
    </source>
</evidence>
<evidence type="ECO:0000256" key="17">
    <source>
        <dbReference type="RuleBase" id="RU003925"/>
    </source>
</evidence>
<evidence type="ECO:0000256" key="11">
    <source>
        <dbReference type="ARBA" id="ARBA00023136"/>
    </source>
</evidence>
<keyword evidence="6" id="KW-0963">Cytoplasm</keyword>
<dbReference type="Gene3D" id="3.40.50.300">
    <property type="entry name" value="P-loop containing nucleotide triphosphate hydrolases"/>
    <property type="match status" value="1"/>
</dbReference>
<evidence type="ECO:0000256" key="2">
    <source>
        <dbReference type="ARBA" id="ARBA00004430"/>
    </source>
</evidence>
<dbReference type="GO" id="GO:0051649">
    <property type="term" value="P:establishment of localization in cell"/>
    <property type="evidence" value="ECO:0007669"/>
    <property type="project" value="UniProtKB-ARBA"/>
</dbReference>
<keyword evidence="9" id="KW-0970">Cilium biogenesis/degradation</keyword>
<dbReference type="NCBIfam" id="TIGR00231">
    <property type="entry name" value="small_GTP"/>
    <property type="match status" value="1"/>
</dbReference>
<feature type="binding site" evidence="15">
    <location>
        <begin position="24"/>
        <end position="31"/>
    </location>
    <ligand>
        <name>GTP</name>
        <dbReference type="ChEBI" id="CHEBI:37565"/>
    </ligand>
</feature>
<evidence type="ECO:0000256" key="10">
    <source>
        <dbReference type="ARBA" id="ARBA00023134"/>
    </source>
</evidence>
<feature type="binding site" evidence="15">
    <location>
        <position position="71"/>
    </location>
    <ligand>
        <name>GTP</name>
        <dbReference type="ChEBI" id="CHEBI:37565"/>
    </ligand>
</feature>
<dbReference type="AlphaFoldDB" id="A0A9P0AMV8"/>
<dbReference type="SMART" id="SM00177">
    <property type="entry name" value="ARF"/>
    <property type="match status" value="1"/>
</dbReference>
<dbReference type="InterPro" id="IPR024156">
    <property type="entry name" value="Small_GTPase_ARF"/>
</dbReference>
<dbReference type="PROSITE" id="PS51417">
    <property type="entry name" value="ARF"/>
    <property type="match status" value="1"/>
</dbReference>
<dbReference type="GO" id="GO:0016192">
    <property type="term" value="P:vesicle-mediated transport"/>
    <property type="evidence" value="ECO:0007669"/>
    <property type="project" value="UniProtKB-ARBA"/>
</dbReference>
<dbReference type="SUPFAM" id="SSF52540">
    <property type="entry name" value="P-loop containing nucleoside triphosphate hydrolases"/>
    <property type="match status" value="1"/>
</dbReference>
<dbReference type="GO" id="GO:0030030">
    <property type="term" value="P:cell projection organization"/>
    <property type="evidence" value="ECO:0007669"/>
    <property type="project" value="UniProtKB-KW"/>
</dbReference>
<dbReference type="PRINTS" id="PR00328">
    <property type="entry name" value="SAR1GTPBP"/>
</dbReference>
<evidence type="ECO:0000256" key="6">
    <source>
        <dbReference type="ARBA" id="ARBA00022490"/>
    </source>
</evidence>
<feature type="binding site" evidence="16">
    <location>
        <position position="31"/>
    </location>
    <ligand>
        <name>Mg(2+)</name>
        <dbReference type="ChEBI" id="CHEBI:18420"/>
    </ligand>
</feature>
<dbReference type="EMBL" id="OU963869">
    <property type="protein sequence ID" value="CAH0394733.1"/>
    <property type="molecule type" value="Genomic_DNA"/>
</dbReference>
<evidence type="ECO:0000256" key="12">
    <source>
        <dbReference type="ARBA" id="ARBA00023212"/>
    </source>
</evidence>
<dbReference type="OrthoDB" id="442317at2759"/>
<keyword evidence="5" id="KW-1003">Cell membrane</keyword>
<evidence type="ECO:0000256" key="15">
    <source>
        <dbReference type="PIRSR" id="PIRSR606689-1"/>
    </source>
</evidence>
<proteinExistence type="inferred from homology"/>
<dbReference type="GO" id="GO:0046872">
    <property type="term" value="F:metal ion binding"/>
    <property type="evidence" value="ECO:0007669"/>
    <property type="project" value="UniProtKB-KW"/>
</dbReference>
<evidence type="ECO:0000256" key="3">
    <source>
        <dbReference type="ARBA" id="ARBA00004522"/>
    </source>
</evidence>
<protein>
    <recommendedName>
        <fullName evidence="4">ADP-ribosylation factor-like protein 6</fullName>
    </recommendedName>
</protein>
<evidence type="ECO:0000313" key="18">
    <source>
        <dbReference type="EMBL" id="CAH0394733.1"/>
    </source>
</evidence>
<dbReference type="InterPro" id="IPR027417">
    <property type="entry name" value="P-loop_NTPase"/>
</dbReference>
<evidence type="ECO:0000256" key="13">
    <source>
        <dbReference type="ARBA" id="ARBA00023273"/>
    </source>
</evidence>
<dbReference type="PANTHER" id="PTHR11711">
    <property type="entry name" value="ADP RIBOSYLATION FACTOR-RELATED"/>
    <property type="match status" value="1"/>
</dbReference>
<keyword evidence="19" id="KW-1185">Reference proteome</keyword>
<keyword evidence="14" id="KW-0449">Lipoprotein</keyword>
<evidence type="ECO:0000313" key="19">
    <source>
        <dbReference type="Proteomes" id="UP001152759"/>
    </source>
</evidence>
<evidence type="ECO:0000256" key="7">
    <source>
        <dbReference type="ARBA" id="ARBA00022707"/>
    </source>
</evidence>
<keyword evidence="16" id="KW-0460">Magnesium</keyword>
<evidence type="ECO:0000256" key="8">
    <source>
        <dbReference type="ARBA" id="ARBA00022741"/>
    </source>
</evidence>
<keyword evidence="12" id="KW-0206">Cytoskeleton</keyword>
<dbReference type="GO" id="GO:0060170">
    <property type="term" value="C:ciliary membrane"/>
    <property type="evidence" value="ECO:0007669"/>
    <property type="project" value="UniProtKB-SubCell"/>
</dbReference>